<reference evidence="1 2" key="1">
    <citation type="submission" date="2015-10" db="EMBL/GenBank/DDBJ databases">
        <title>Draft genomes sequences of Candida glabrata isolates 1A, 1B, 2A, 2B, 3A and 3B.</title>
        <authorList>
            <person name="Haavelsrud O.E."/>
            <person name="Gaustad P."/>
        </authorList>
    </citation>
    <scope>NUCLEOTIDE SEQUENCE [LARGE SCALE GENOMIC DNA]</scope>
    <source>
        <strain evidence="1">910700640</strain>
    </source>
</reference>
<accession>A0A0W0D6N5</accession>
<evidence type="ECO:0000313" key="2">
    <source>
        <dbReference type="Proteomes" id="UP000054886"/>
    </source>
</evidence>
<sequence length="78" mass="9014">MALKNSTHYLTNSSFESIKLAVDKDLRDDFDKIVYELPAKATVEMLLKSVDEHNLRRTIEGFRLLKMFTGHRTLILAC</sequence>
<gene>
    <name evidence="1" type="ORF">AO440_001873</name>
</gene>
<comment type="caution">
    <text evidence="1">The sequence shown here is derived from an EMBL/GenBank/DDBJ whole genome shotgun (WGS) entry which is preliminary data.</text>
</comment>
<organism evidence="1 2">
    <name type="scientific">Candida glabrata</name>
    <name type="common">Yeast</name>
    <name type="synonym">Torulopsis glabrata</name>
    <dbReference type="NCBI Taxonomy" id="5478"/>
    <lineage>
        <taxon>Eukaryota</taxon>
        <taxon>Fungi</taxon>
        <taxon>Dikarya</taxon>
        <taxon>Ascomycota</taxon>
        <taxon>Saccharomycotina</taxon>
        <taxon>Saccharomycetes</taxon>
        <taxon>Saccharomycetales</taxon>
        <taxon>Saccharomycetaceae</taxon>
        <taxon>Nakaseomyces</taxon>
    </lineage>
</organism>
<proteinExistence type="predicted"/>
<protein>
    <submittedName>
        <fullName evidence="1">Uncharacterized protein</fullName>
    </submittedName>
</protein>
<dbReference type="AlphaFoldDB" id="A0A0W0D6N5"/>
<evidence type="ECO:0000313" key="1">
    <source>
        <dbReference type="EMBL" id="KTB06199.1"/>
    </source>
</evidence>
<dbReference type="Proteomes" id="UP000054886">
    <property type="component" value="Unassembled WGS sequence"/>
</dbReference>
<name>A0A0W0D6N5_CANGB</name>
<dbReference type="EMBL" id="LLZZ01000110">
    <property type="protein sequence ID" value="KTB06199.1"/>
    <property type="molecule type" value="Genomic_DNA"/>
</dbReference>